<evidence type="ECO:0000313" key="5">
    <source>
        <dbReference type="EMBL" id="GAA0576864.1"/>
    </source>
</evidence>
<dbReference type="RefSeq" id="WP_166936358.1">
    <property type="nucleotide sequence ID" value="NZ_BAAADD010000007.1"/>
</dbReference>
<keyword evidence="3" id="KW-0269">Exonuclease</keyword>
<dbReference type="Gene3D" id="3.30.420.10">
    <property type="entry name" value="Ribonuclease H-like superfamily/Ribonuclease H"/>
    <property type="match status" value="1"/>
</dbReference>
<evidence type="ECO:0000256" key="1">
    <source>
        <dbReference type="ARBA" id="ARBA00022722"/>
    </source>
</evidence>
<proteinExistence type="predicted"/>
<dbReference type="InterPro" id="IPR047201">
    <property type="entry name" value="ERI-1_3'hExo-like"/>
</dbReference>
<keyword evidence="1" id="KW-0540">Nuclease</keyword>
<dbReference type="InterPro" id="IPR012337">
    <property type="entry name" value="RNaseH-like_sf"/>
</dbReference>
<evidence type="ECO:0000259" key="4">
    <source>
        <dbReference type="SMART" id="SM00479"/>
    </source>
</evidence>
<dbReference type="EMBL" id="BAAADD010000007">
    <property type="protein sequence ID" value="GAA0576864.1"/>
    <property type="molecule type" value="Genomic_DNA"/>
</dbReference>
<protein>
    <recommendedName>
        <fullName evidence="4">Exonuclease domain-containing protein</fullName>
    </recommendedName>
</protein>
<dbReference type="Pfam" id="PF00929">
    <property type="entry name" value="RNase_T"/>
    <property type="match status" value="1"/>
</dbReference>
<keyword evidence="2" id="KW-0378">Hydrolase</keyword>
<dbReference type="PANTHER" id="PTHR23044">
    <property type="entry name" value="3'-5' EXONUCLEASE ERI1-RELATED"/>
    <property type="match status" value="1"/>
</dbReference>
<dbReference type="PANTHER" id="PTHR23044:SF61">
    <property type="entry name" value="3'-5' EXORIBONUCLEASE 1-RELATED"/>
    <property type="match status" value="1"/>
</dbReference>
<name>A0ABP3PVQ1_9PROT</name>
<dbReference type="InterPro" id="IPR036397">
    <property type="entry name" value="RNaseH_sf"/>
</dbReference>
<evidence type="ECO:0000256" key="3">
    <source>
        <dbReference type="ARBA" id="ARBA00022839"/>
    </source>
</evidence>
<evidence type="ECO:0000256" key="2">
    <source>
        <dbReference type="ARBA" id="ARBA00022801"/>
    </source>
</evidence>
<gene>
    <name evidence="5" type="ORF">GCM10008942_27170</name>
</gene>
<sequence length="203" mass="22218">MTSSSHLQIPYAVVYDLEFTAWDGSMARRWLAPGEYKEVVQIGAVKVTSAFSPIERFECLVRPRLNPVLSPYLEKLTRITNAAVTARGVDFEEAYRSFVSFAGTLPVIAFGRDDLVLMDNLRLYGLHTVLRLPKVVDLRPWLIENGIDIRGMHACDVGPAAGVPFDGHTHDALADALSVASGIKALVERGAVPPVAAVPKMYP</sequence>
<evidence type="ECO:0000313" key="6">
    <source>
        <dbReference type="Proteomes" id="UP001499951"/>
    </source>
</evidence>
<accession>A0ABP3PVQ1</accession>
<dbReference type="Proteomes" id="UP001499951">
    <property type="component" value="Unassembled WGS sequence"/>
</dbReference>
<feature type="domain" description="Exonuclease" evidence="4">
    <location>
        <begin position="11"/>
        <end position="192"/>
    </location>
</feature>
<organism evidence="5 6">
    <name type="scientific">Rhizomicrobium electricum</name>
    <dbReference type="NCBI Taxonomy" id="480070"/>
    <lineage>
        <taxon>Bacteria</taxon>
        <taxon>Pseudomonadati</taxon>
        <taxon>Pseudomonadota</taxon>
        <taxon>Alphaproteobacteria</taxon>
        <taxon>Micropepsales</taxon>
        <taxon>Micropepsaceae</taxon>
        <taxon>Rhizomicrobium</taxon>
    </lineage>
</organism>
<keyword evidence="6" id="KW-1185">Reference proteome</keyword>
<dbReference type="InterPro" id="IPR051274">
    <property type="entry name" value="3-5_Exoribonuclease"/>
</dbReference>
<dbReference type="SMART" id="SM00479">
    <property type="entry name" value="EXOIII"/>
    <property type="match status" value="1"/>
</dbReference>
<dbReference type="CDD" id="cd06133">
    <property type="entry name" value="ERI-1_3'hExo_like"/>
    <property type="match status" value="1"/>
</dbReference>
<dbReference type="SUPFAM" id="SSF53098">
    <property type="entry name" value="Ribonuclease H-like"/>
    <property type="match status" value="1"/>
</dbReference>
<reference evidence="6" key="1">
    <citation type="journal article" date="2019" name="Int. J. Syst. Evol. Microbiol.">
        <title>The Global Catalogue of Microorganisms (GCM) 10K type strain sequencing project: providing services to taxonomists for standard genome sequencing and annotation.</title>
        <authorList>
            <consortium name="The Broad Institute Genomics Platform"/>
            <consortium name="The Broad Institute Genome Sequencing Center for Infectious Disease"/>
            <person name="Wu L."/>
            <person name="Ma J."/>
        </authorList>
    </citation>
    <scope>NUCLEOTIDE SEQUENCE [LARGE SCALE GENOMIC DNA]</scope>
    <source>
        <strain evidence="6">JCM 15089</strain>
    </source>
</reference>
<dbReference type="InterPro" id="IPR013520">
    <property type="entry name" value="Ribonucl_H"/>
</dbReference>
<comment type="caution">
    <text evidence="5">The sequence shown here is derived from an EMBL/GenBank/DDBJ whole genome shotgun (WGS) entry which is preliminary data.</text>
</comment>